<organism evidence="1 2">
    <name type="scientific">Leptidea sinapis</name>
    <dbReference type="NCBI Taxonomy" id="189913"/>
    <lineage>
        <taxon>Eukaryota</taxon>
        <taxon>Metazoa</taxon>
        <taxon>Ecdysozoa</taxon>
        <taxon>Arthropoda</taxon>
        <taxon>Hexapoda</taxon>
        <taxon>Insecta</taxon>
        <taxon>Pterygota</taxon>
        <taxon>Neoptera</taxon>
        <taxon>Endopterygota</taxon>
        <taxon>Lepidoptera</taxon>
        <taxon>Glossata</taxon>
        <taxon>Ditrysia</taxon>
        <taxon>Papilionoidea</taxon>
        <taxon>Pieridae</taxon>
        <taxon>Dismorphiinae</taxon>
        <taxon>Leptidea</taxon>
    </lineage>
</organism>
<sequence length="181" mass="21741">MYIDMLSERGFNVAYNKSVKFKSQRINKLPKQPWVKQCMLQMTDRRDALFNSWKKDPTNKCLRLEYNQIRNKIYKTLERSRNRYYQNEIYRNMKNPRKLWQIVNNICGRVSRSIDEIVSKTFDYSQQSHKVIANKFAQEFRNAVKAMVPSCPIKLLDPDEYKMDANVSLRFKNVKVNIQVK</sequence>
<keyword evidence="2" id="KW-1185">Reference proteome</keyword>
<evidence type="ECO:0000313" key="2">
    <source>
        <dbReference type="Proteomes" id="UP000324832"/>
    </source>
</evidence>
<protein>
    <submittedName>
        <fullName evidence="1">Uncharacterized protein</fullName>
    </submittedName>
</protein>
<accession>A0A5E4QR63</accession>
<dbReference type="Proteomes" id="UP000324832">
    <property type="component" value="Unassembled WGS sequence"/>
</dbReference>
<evidence type="ECO:0000313" key="1">
    <source>
        <dbReference type="EMBL" id="VVD00467.1"/>
    </source>
</evidence>
<dbReference type="EMBL" id="FZQP02004756">
    <property type="protein sequence ID" value="VVD00467.1"/>
    <property type="molecule type" value="Genomic_DNA"/>
</dbReference>
<gene>
    <name evidence="1" type="ORF">LSINAPIS_LOCUS11096</name>
</gene>
<dbReference type="AlphaFoldDB" id="A0A5E4QR63"/>
<name>A0A5E4QR63_9NEOP</name>
<proteinExistence type="predicted"/>
<reference evidence="1 2" key="1">
    <citation type="submission" date="2017-07" db="EMBL/GenBank/DDBJ databases">
        <authorList>
            <person name="Talla V."/>
            <person name="Backstrom N."/>
        </authorList>
    </citation>
    <scope>NUCLEOTIDE SEQUENCE [LARGE SCALE GENOMIC DNA]</scope>
</reference>